<reference evidence="1 2" key="1">
    <citation type="journal article" date="2023" name="Plants (Basel)">
        <title>Bridging the Gap: Combining Genomics and Transcriptomics Approaches to Understand Stylosanthes scabra, an Orphan Legume from the Brazilian Caatinga.</title>
        <authorList>
            <person name="Ferreira-Neto J.R.C."/>
            <person name="da Silva M.D."/>
            <person name="Binneck E."/>
            <person name="de Melo N.F."/>
            <person name="da Silva R.H."/>
            <person name="de Melo A.L.T.M."/>
            <person name="Pandolfi V."/>
            <person name="Bustamante F.O."/>
            <person name="Brasileiro-Vidal A.C."/>
            <person name="Benko-Iseppon A.M."/>
        </authorList>
    </citation>
    <scope>NUCLEOTIDE SEQUENCE [LARGE SCALE GENOMIC DNA]</scope>
    <source>
        <tissue evidence="1">Leaves</tissue>
    </source>
</reference>
<comment type="caution">
    <text evidence="1">The sequence shown here is derived from an EMBL/GenBank/DDBJ whole genome shotgun (WGS) entry which is preliminary data.</text>
</comment>
<gene>
    <name evidence="1" type="ORF">PIB30_112424</name>
</gene>
<sequence>MAFYFTPHFQHMAFCFTPHTHASNMFVLYNPYLALQHHYTPQQHKPTYANPCFALQQDTTSPCPKSVNYFPINTMAS</sequence>
<dbReference type="EMBL" id="JASCZI010219458">
    <property type="protein sequence ID" value="MED6203113.1"/>
    <property type="molecule type" value="Genomic_DNA"/>
</dbReference>
<evidence type="ECO:0000313" key="1">
    <source>
        <dbReference type="EMBL" id="MED6203113.1"/>
    </source>
</evidence>
<evidence type="ECO:0000313" key="2">
    <source>
        <dbReference type="Proteomes" id="UP001341840"/>
    </source>
</evidence>
<accession>A0ABU6Y1S7</accession>
<name>A0ABU6Y1S7_9FABA</name>
<dbReference type="Proteomes" id="UP001341840">
    <property type="component" value="Unassembled WGS sequence"/>
</dbReference>
<protein>
    <submittedName>
        <fullName evidence="1">Uncharacterized protein</fullName>
    </submittedName>
</protein>
<proteinExistence type="predicted"/>
<organism evidence="1 2">
    <name type="scientific">Stylosanthes scabra</name>
    <dbReference type="NCBI Taxonomy" id="79078"/>
    <lineage>
        <taxon>Eukaryota</taxon>
        <taxon>Viridiplantae</taxon>
        <taxon>Streptophyta</taxon>
        <taxon>Embryophyta</taxon>
        <taxon>Tracheophyta</taxon>
        <taxon>Spermatophyta</taxon>
        <taxon>Magnoliopsida</taxon>
        <taxon>eudicotyledons</taxon>
        <taxon>Gunneridae</taxon>
        <taxon>Pentapetalae</taxon>
        <taxon>rosids</taxon>
        <taxon>fabids</taxon>
        <taxon>Fabales</taxon>
        <taxon>Fabaceae</taxon>
        <taxon>Papilionoideae</taxon>
        <taxon>50 kb inversion clade</taxon>
        <taxon>dalbergioids sensu lato</taxon>
        <taxon>Dalbergieae</taxon>
        <taxon>Pterocarpus clade</taxon>
        <taxon>Stylosanthes</taxon>
    </lineage>
</organism>
<keyword evidence="2" id="KW-1185">Reference proteome</keyword>